<evidence type="ECO:0000256" key="1">
    <source>
        <dbReference type="SAM" id="Phobius"/>
    </source>
</evidence>
<feature type="transmembrane region" description="Helical" evidence="1">
    <location>
        <begin position="39"/>
        <end position="59"/>
    </location>
</feature>
<keyword evidence="3" id="KW-1185">Reference proteome</keyword>
<dbReference type="Proteomes" id="UP000464577">
    <property type="component" value="Chromosome"/>
</dbReference>
<dbReference type="EMBL" id="CP045997">
    <property type="protein sequence ID" value="QHW00110.1"/>
    <property type="molecule type" value="Genomic_DNA"/>
</dbReference>
<feature type="transmembrane region" description="Helical" evidence="1">
    <location>
        <begin position="188"/>
        <end position="208"/>
    </location>
</feature>
<reference evidence="2 3" key="1">
    <citation type="submission" date="2019-11" db="EMBL/GenBank/DDBJ databases">
        <title>Spirosoma endbachense sp. nov., isolated from a natural salt meadow.</title>
        <authorList>
            <person name="Rojas J."/>
            <person name="Ambika Manirajan B."/>
            <person name="Ratering S."/>
            <person name="Suarez C."/>
            <person name="Geissler-Plaum R."/>
            <person name="Schnell S."/>
        </authorList>
    </citation>
    <scope>NUCLEOTIDE SEQUENCE [LARGE SCALE GENOMIC DNA]</scope>
    <source>
        <strain evidence="2 3">I-24</strain>
    </source>
</reference>
<feature type="transmembrane region" description="Helical" evidence="1">
    <location>
        <begin position="220"/>
        <end position="242"/>
    </location>
</feature>
<feature type="transmembrane region" description="Helical" evidence="1">
    <location>
        <begin position="110"/>
        <end position="128"/>
    </location>
</feature>
<accession>A0A6P1W7W7</accession>
<name>A0A6P1W7W7_9BACT</name>
<gene>
    <name evidence="2" type="ORF">GJR95_36085</name>
</gene>
<organism evidence="2 3">
    <name type="scientific">Spirosoma endbachense</name>
    <dbReference type="NCBI Taxonomy" id="2666025"/>
    <lineage>
        <taxon>Bacteria</taxon>
        <taxon>Pseudomonadati</taxon>
        <taxon>Bacteroidota</taxon>
        <taxon>Cytophagia</taxon>
        <taxon>Cytophagales</taxon>
        <taxon>Cytophagaceae</taxon>
        <taxon>Spirosoma</taxon>
    </lineage>
</organism>
<protein>
    <recommendedName>
        <fullName evidence="4">DUF4386 family protein</fullName>
    </recommendedName>
</protein>
<dbReference type="AlphaFoldDB" id="A0A6P1W7W7"/>
<feature type="transmembrane region" description="Helical" evidence="1">
    <location>
        <begin position="140"/>
        <end position="156"/>
    </location>
</feature>
<evidence type="ECO:0008006" key="4">
    <source>
        <dbReference type="Google" id="ProtNLM"/>
    </source>
</evidence>
<dbReference type="KEGG" id="senf:GJR95_36085"/>
<keyword evidence="1" id="KW-1133">Transmembrane helix</keyword>
<dbReference type="RefSeq" id="WP_162390501.1">
    <property type="nucleotide sequence ID" value="NZ_CP045997.1"/>
</dbReference>
<feature type="transmembrane region" description="Helical" evidence="1">
    <location>
        <begin position="71"/>
        <end position="90"/>
    </location>
</feature>
<evidence type="ECO:0000313" key="2">
    <source>
        <dbReference type="EMBL" id="QHW00110.1"/>
    </source>
</evidence>
<feature type="transmembrane region" description="Helical" evidence="1">
    <location>
        <begin position="254"/>
        <end position="275"/>
    </location>
</feature>
<evidence type="ECO:0000313" key="3">
    <source>
        <dbReference type="Proteomes" id="UP000464577"/>
    </source>
</evidence>
<keyword evidence="1" id="KW-0812">Transmembrane</keyword>
<keyword evidence="1" id="KW-0472">Membrane</keyword>
<proteinExistence type="predicted"/>
<sequence length="285" mass="32915">MKTKLLITFTALLLVILPFLVSAVLGNYSPYVDGNSFQNYILIWIVISIGIVSIALLLFNYFHQSFEKIPVGGMLLFLLVWPIIGIYGLASAPDLSVKMLEHPEREHLRYSLLFLALILFGCFALFLFSSNSLKIKKTTRWIMTVIFIIAIAEYTWEFTHHYLYPEGLKEWVSQGKNPEEFGKNYDNFNMITIGVIGRYVQFILVIWLSLHLYKLQQIKIWSPIINTMFSLVGIVSATLIFITEMNLPKGFEFLFLFFIPGIPFFLLYWLGIALLTKLKKRDITA</sequence>